<keyword evidence="8" id="KW-0808">Transferase</keyword>
<evidence type="ECO:0000256" key="2">
    <source>
        <dbReference type="ARBA" id="ARBA00004165"/>
    </source>
</evidence>
<evidence type="ECO:0000256" key="16">
    <source>
        <dbReference type="ARBA" id="ARBA00023026"/>
    </source>
</evidence>
<keyword evidence="4" id="KW-1032">Host cell membrane</keyword>
<keyword evidence="7" id="KW-0645">Protease</keyword>
<evidence type="ECO:0000256" key="20">
    <source>
        <dbReference type="ARBA" id="ARBA00023586"/>
    </source>
</evidence>
<keyword evidence="15" id="KW-1043">Host membrane</keyword>
<keyword evidence="11" id="KW-0378">Hydrolase</keyword>
<sequence>QLIVQLNGDDTSFNAAKNLFLKHPQQSEWMQLKPGETPARVGWNGAAVADVTTPFLDADGNVRIVLVGHGTRDADGTVRFGSYTAVELQAQLEEQVFNVLDQQILHRVQGVRLDMVGCELVDRHFAERNLGSTLPGQMADWLVQKTRSMGIDDAHVSVSARQYAVRVNDQGRKEILYQDLTRPADPAQWLSKDDVLLRDVAHKVEITLDPQTGKPVLRPQTRELLEFGR</sequence>
<keyword evidence="5" id="KW-0964">Secreted</keyword>
<dbReference type="CDD" id="cd20502">
    <property type="entry name" value="C80_toxinA_B-like"/>
    <property type="match status" value="1"/>
</dbReference>
<comment type="cofactor">
    <cofactor evidence="1">
        <name>Mg(2+)</name>
        <dbReference type="ChEBI" id="CHEBI:18420"/>
    </cofactor>
</comment>
<reference evidence="22 23" key="1">
    <citation type="submission" date="2024-05" db="EMBL/GenBank/DDBJ databases">
        <authorList>
            <person name="De Oliveira J.P."/>
            <person name="Noriler S.A."/>
            <person name="De Oliveira A.G."/>
            <person name="Sipoli D.S."/>
        </authorList>
    </citation>
    <scope>NUCLEOTIDE SEQUENCE [LARGE SCALE GENOMIC DNA]</scope>
    <source>
        <strain evidence="22 23">LABIM186</strain>
    </source>
</reference>
<evidence type="ECO:0000256" key="7">
    <source>
        <dbReference type="ARBA" id="ARBA00022670"/>
    </source>
</evidence>
<evidence type="ECO:0000256" key="1">
    <source>
        <dbReference type="ARBA" id="ARBA00001946"/>
    </source>
</evidence>
<dbReference type="InterPro" id="IPR020974">
    <property type="entry name" value="CPD_dom"/>
</dbReference>
<keyword evidence="6" id="KW-0800">Toxin</keyword>
<dbReference type="Proteomes" id="UP001438292">
    <property type="component" value="Unassembled WGS sequence"/>
</dbReference>
<keyword evidence="23" id="KW-1185">Reference proteome</keyword>
<organism evidence="22 23">
    <name type="scientific">Chromobacterium piscinae</name>
    <dbReference type="NCBI Taxonomy" id="686831"/>
    <lineage>
        <taxon>Bacteria</taxon>
        <taxon>Pseudomonadati</taxon>
        <taxon>Pseudomonadota</taxon>
        <taxon>Betaproteobacteria</taxon>
        <taxon>Neisseriales</taxon>
        <taxon>Chromobacteriaceae</taxon>
        <taxon>Chromobacterium</taxon>
    </lineage>
</organism>
<evidence type="ECO:0000256" key="6">
    <source>
        <dbReference type="ARBA" id="ARBA00022656"/>
    </source>
</evidence>
<dbReference type="EMBL" id="JBDQQU010000134">
    <property type="protein sequence ID" value="MEO3956646.1"/>
    <property type="molecule type" value="Genomic_DNA"/>
</dbReference>
<keyword evidence="16" id="KW-0843">Virulence</keyword>
<evidence type="ECO:0000256" key="19">
    <source>
        <dbReference type="ARBA" id="ARBA00023200"/>
    </source>
</evidence>
<feature type="non-terminal residue" evidence="22">
    <location>
        <position position="229"/>
    </location>
</feature>
<keyword evidence="13" id="KW-0068">Autocatalytic cleavage</keyword>
<evidence type="ECO:0000256" key="10">
    <source>
        <dbReference type="ARBA" id="ARBA00022737"/>
    </source>
</evidence>
<evidence type="ECO:0000256" key="13">
    <source>
        <dbReference type="ARBA" id="ARBA00022813"/>
    </source>
</evidence>
<protein>
    <submittedName>
        <fullName evidence="22">C80 family cysteine peptidase</fullName>
    </submittedName>
</protein>
<evidence type="ECO:0000256" key="4">
    <source>
        <dbReference type="ARBA" id="ARBA00022511"/>
    </source>
</evidence>
<evidence type="ECO:0000256" key="12">
    <source>
        <dbReference type="ARBA" id="ARBA00022807"/>
    </source>
</evidence>
<evidence type="ECO:0000259" key="21">
    <source>
        <dbReference type="PROSITE" id="PS51771"/>
    </source>
</evidence>
<comment type="subcellular location">
    <subcellularLocation>
        <location evidence="2">Host cell membrane</location>
    </subcellularLocation>
    <subcellularLocation>
        <location evidence="20">Host cytoplasm</location>
        <location evidence="20">Host cytosol</location>
    </subcellularLocation>
    <subcellularLocation>
        <location evidence="3">Secreted</location>
    </subcellularLocation>
</comment>
<evidence type="ECO:0000256" key="14">
    <source>
        <dbReference type="ARBA" id="ARBA00022842"/>
    </source>
</evidence>
<evidence type="ECO:0000256" key="5">
    <source>
        <dbReference type="ARBA" id="ARBA00022525"/>
    </source>
</evidence>
<dbReference type="PROSITE" id="PS51771">
    <property type="entry name" value="CGT_MARTX_CPD"/>
    <property type="match status" value="1"/>
</dbReference>
<evidence type="ECO:0000256" key="8">
    <source>
        <dbReference type="ARBA" id="ARBA00022679"/>
    </source>
</evidence>
<evidence type="ECO:0000313" key="22">
    <source>
        <dbReference type="EMBL" id="MEO3956646.1"/>
    </source>
</evidence>
<evidence type="ECO:0000313" key="23">
    <source>
        <dbReference type="Proteomes" id="UP001438292"/>
    </source>
</evidence>
<keyword evidence="10" id="KW-0677">Repeat</keyword>
<accession>A0ABV0HAG1</accession>
<evidence type="ECO:0000256" key="11">
    <source>
        <dbReference type="ARBA" id="ARBA00022801"/>
    </source>
</evidence>
<evidence type="ECO:0000256" key="15">
    <source>
        <dbReference type="ARBA" id="ARBA00022870"/>
    </source>
</evidence>
<keyword evidence="18" id="KW-0472">Membrane</keyword>
<dbReference type="Pfam" id="PF11713">
    <property type="entry name" value="Peptidase_C80"/>
    <property type="match status" value="1"/>
</dbReference>
<keyword evidence="9" id="KW-0479">Metal-binding</keyword>
<keyword evidence="17" id="KW-0446">Lipid-binding</keyword>
<name>A0ABV0HAG1_9NEIS</name>
<dbReference type="InterPro" id="IPR038383">
    <property type="entry name" value="CPD_dom_sf"/>
</dbReference>
<gene>
    <name evidence="22" type="ORF">ABH309_19585</name>
</gene>
<keyword evidence="14" id="KW-0460">Magnesium</keyword>
<evidence type="ECO:0000256" key="3">
    <source>
        <dbReference type="ARBA" id="ARBA00004613"/>
    </source>
</evidence>
<feature type="non-terminal residue" evidence="22">
    <location>
        <position position="1"/>
    </location>
</feature>
<keyword evidence="19" id="KW-1035">Host cytoplasm</keyword>
<keyword evidence="12" id="KW-0788">Thiol protease</keyword>
<dbReference type="Gene3D" id="3.40.50.11050">
    <property type="match status" value="1"/>
</dbReference>
<feature type="domain" description="Peptidase C80" evidence="21">
    <location>
        <begin position="1"/>
        <end position="189"/>
    </location>
</feature>
<evidence type="ECO:0000256" key="17">
    <source>
        <dbReference type="ARBA" id="ARBA00023121"/>
    </source>
</evidence>
<comment type="caution">
    <text evidence="22">The sequence shown here is derived from an EMBL/GenBank/DDBJ whole genome shotgun (WGS) entry which is preliminary data.</text>
</comment>
<evidence type="ECO:0000256" key="18">
    <source>
        <dbReference type="ARBA" id="ARBA00023136"/>
    </source>
</evidence>
<evidence type="ECO:0000256" key="9">
    <source>
        <dbReference type="ARBA" id="ARBA00022723"/>
    </source>
</evidence>
<proteinExistence type="predicted"/>
<dbReference type="RefSeq" id="WP_346196301.1">
    <property type="nucleotide sequence ID" value="NZ_JBDJHV010000060.1"/>
</dbReference>